<dbReference type="Proteomes" id="UP000256779">
    <property type="component" value="Unassembled WGS sequence"/>
</dbReference>
<dbReference type="Gene3D" id="2.60.120.260">
    <property type="entry name" value="Galactose-binding domain-like"/>
    <property type="match status" value="2"/>
</dbReference>
<dbReference type="GO" id="GO:0030246">
    <property type="term" value="F:carbohydrate binding"/>
    <property type="evidence" value="ECO:0007669"/>
    <property type="project" value="InterPro"/>
</dbReference>
<keyword evidence="6" id="KW-1185">Reference proteome</keyword>
<evidence type="ECO:0000256" key="1">
    <source>
        <dbReference type="ARBA" id="ARBA00007401"/>
    </source>
</evidence>
<dbReference type="PROSITE" id="PS51175">
    <property type="entry name" value="CBM6"/>
    <property type="match status" value="1"/>
</dbReference>
<dbReference type="InterPro" id="IPR008979">
    <property type="entry name" value="Galactose-bd-like_sf"/>
</dbReference>
<evidence type="ECO:0000313" key="6">
    <source>
        <dbReference type="Proteomes" id="UP000256779"/>
    </source>
</evidence>
<dbReference type="InterPro" id="IPR040605">
    <property type="entry name" value="Glyco_hydro2_dom5"/>
</dbReference>
<sequence length="1051" mass="118236">MLKLISSYMFYNLIRSARVQTFDLFPKSNRMKLIRYALCIAWTVVCFHAANAQRVEKSILDGWKFSLSDDSLAATNAFDDSEWTEVSIPHDWAFEQGIAKDGAQRANGGYFGGGIGWYRKTISLPAAWQNKRVYVEFDGVYMNSEVWINGHYLGKRPYGYIRFRYDLSEYLTPGENTLSVRVDNSLEPSARWYHPAGIYAPVRLIATEKQFIQPNGVYITSSIQDNGDAELTITTDLSNEEKLKGKAVLETAVMDVAGKLISSTTRTIKWKNGSEQEVLSTLTVPNPQLWSPDSPYLYNVRSRLIQNNKTIDEVDTNIGIRTIEWDTETGFSLNGEVTKLLGVSEHYEGGPVGGAWTKPLLRWKLQLLKDMGVNAIRTAHNPAPPMFYDLCDELGLMVMDEIFDGWKRKAPQDYGKQAFDQWWQKDLTEWITSNRNHPSIIIYSVGNETKGAVGQELVALCHELDPTKPVTSGHSSSEYMDVFGVNGGSEKKTFFTKPRPDKPFVSTEAPHTWQTRGYYRSKTWYRDGFNEKIVFEIPDLTEDEIFEYEWSAPHTWKNRKQHFNSSYDNATVRISARKNWELMRDLPWFSGHFRWTGFDYYGEAGYVHGGWPFRLFMSGAVDVAGFEKDLFYFYQSQWTQAPMVHMFPHWTHPKMELGTEIPIWVYSNCDEVELFYNGESLGRDVPGTQAEEMQCEWMVPWKPGTLTAKGYIDGKVVAESTVKTANPPADIALSTEQIESKEGEAINKIVTVAITDEVGTTYPYGENMLYYHLNGPAAIISLENGDPVDTSIYAHARQKKAFMGLSRAFLRLHNTTDPVSITVGSILGEKNLMTSNKVSIAVKQIDLQGKTPEPEFQIYYTLDGSTPNIQSARYSGPLSIEPGTVVKAIVSSNGEQILNLEEKFDTDLGLYWGTEQYSETMTASTATTPGTSSKEASLKGAKIKSSQGVSFADFGGKEGSVSWYQENDGDASTNQLTFYYASADASSRPMELYVNDQLITTIPFKATGSWNSKWGKVTATCTLKSGANYIELRTTGKSGPNISSMQVELLP</sequence>
<dbReference type="Pfam" id="PF00703">
    <property type="entry name" value="Glyco_hydro_2"/>
    <property type="match status" value="1"/>
</dbReference>
<evidence type="ECO:0000259" key="4">
    <source>
        <dbReference type="PROSITE" id="PS51175"/>
    </source>
</evidence>
<feature type="domain" description="CBM6" evidence="4">
    <location>
        <begin position="913"/>
        <end position="1048"/>
    </location>
</feature>
<dbReference type="SUPFAM" id="SSF51445">
    <property type="entry name" value="(Trans)glycosidases"/>
    <property type="match status" value="1"/>
</dbReference>
<dbReference type="AlphaFoldDB" id="A0A3D9L621"/>
<dbReference type="InterPro" id="IPR013783">
    <property type="entry name" value="Ig-like_fold"/>
</dbReference>
<evidence type="ECO:0000256" key="3">
    <source>
        <dbReference type="ARBA" id="ARBA00023295"/>
    </source>
</evidence>
<dbReference type="Pfam" id="PF18565">
    <property type="entry name" value="Glyco_hydro2_C5"/>
    <property type="match status" value="1"/>
</dbReference>
<comment type="similarity">
    <text evidence="1">Belongs to the glycosyl hydrolase 2 family.</text>
</comment>
<name>A0A3D9L621_MARFU</name>
<dbReference type="InterPro" id="IPR006101">
    <property type="entry name" value="Glyco_hydro_2"/>
</dbReference>
<dbReference type="SUPFAM" id="SSF49785">
    <property type="entry name" value="Galactose-binding domain-like"/>
    <property type="match status" value="2"/>
</dbReference>
<dbReference type="Pfam" id="PF02836">
    <property type="entry name" value="Glyco_hydro_2_C"/>
    <property type="match status" value="1"/>
</dbReference>
<dbReference type="Pfam" id="PF02837">
    <property type="entry name" value="Glyco_hydro_2_N"/>
    <property type="match status" value="1"/>
</dbReference>
<organism evidence="5 6">
    <name type="scientific">Marinoscillum furvescens DSM 4134</name>
    <dbReference type="NCBI Taxonomy" id="1122208"/>
    <lineage>
        <taxon>Bacteria</taxon>
        <taxon>Pseudomonadati</taxon>
        <taxon>Bacteroidota</taxon>
        <taxon>Cytophagia</taxon>
        <taxon>Cytophagales</taxon>
        <taxon>Reichenbachiellaceae</taxon>
        <taxon>Marinoscillum</taxon>
    </lineage>
</organism>
<dbReference type="InterPro" id="IPR006103">
    <property type="entry name" value="Glyco_hydro_2_cat"/>
</dbReference>
<dbReference type="InterPro" id="IPR005084">
    <property type="entry name" value="CBM6"/>
</dbReference>
<dbReference type="InterPro" id="IPR006102">
    <property type="entry name" value="Ig-like_GH2"/>
</dbReference>
<dbReference type="Pfam" id="PF13287">
    <property type="entry name" value="Fn3_assoc"/>
    <property type="match status" value="1"/>
</dbReference>
<dbReference type="Pfam" id="PF16355">
    <property type="entry name" value="DUF4982"/>
    <property type="match status" value="1"/>
</dbReference>
<evidence type="ECO:0000313" key="5">
    <source>
        <dbReference type="EMBL" id="REE00176.1"/>
    </source>
</evidence>
<accession>A0A3D9L621</accession>
<dbReference type="PRINTS" id="PR00132">
    <property type="entry name" value="GLHYDRLASE2"/>
</dbReference>
<reference evidence="5 6" key="1">
    <citation type="submission" date="2018-07" db="EMBL/GenBank/DDBJ databases">
        <title>Genomic Encyclopedia of Type Strains, Phase IV (KMG-IV): sequencing the most valuable type-strain genomes for metagenomic binning, comparative biology and taxonomic classification.</title>
        <authorList>
            <person name="Goeker M."/>
        </authorList>
    </citation>
    <scope>NUCLEOTIDE SEQUENCE [LARGE SCALE GENOMIC DNA]</scope>
    <source>
        <strain evidence="5 6">DSM 4134</strain>
    </source>
</reference>
<dbReference type="GO" id="GO:0004553">
    <property type="term" value="F:hydrolase activity, hydrolyzing O-glycosyl compounds"/>
    <property type="evidence" value="ECO:0007669"/>
    <property type="project" value="InterPro"/>
</dbReference>
<keyword evidence="3" id="KW-0326">Glycosidase</keyword>
<dbReference type="GO" id="GO:0005975">
    <property type="term" value="P:carbohydrate metabolic process"/>
    <property type="evidence" value="ECO:0007669"/>
    <property type="project" value="InterPro"/>
</dbReference>
<dbReference type="InterPro" id="IPR051913">
    <property type="entry name" value="GH2_Domain-Containing"/>
</dbReference>
<dbReference type="InterPro" id="IPR036156">
    <property type="entry name" value="Beta-gal/glucu_dom_sf"/>
</dbReference>
<dbReference type="InterPro" id="IPR032311">
    <property type="entry name" value="DUF4982"/>
</dbReference>
<dbReference type="InterPro" id="IPR026876">
    <property type="entry name" value="Fn3_assoc_repeat"/>
</dbReference>
<dbReference type="InterPro" id="IPR017853">
    <property type="entry name" value="GH"/>
</dbReference>
<proteinExistence type="inferred from homology"/>
<dbReference type="PANTHER" id="PTHR42732">
    <property type="entry name" value="BETA-GALACTOSIDASE"/>
    <property type="match status" value="1"/>
</dbReference>
<dbReference type="Pfam" id="PF03422">
    <property type="entry name" value="CBM_6"/>
    <property type="match status" value="1"/>
</dbReference>
<dbReference type="PANTHER" id="PTHR42732:SF1">
    <property type="entry name" value="BETA-MANNOSIDASE"/>
    <property type="match status" value="1"/>
</dbReference>
<dbReference type="EMBL" id="QREG01000006">
    <property type="protein sequence ID" value="REE00176.1"/>
    <property type="molecule type" value="Genomic_DNA"/>
</dbReference>
<dbReference type="Gene3D" id="3.20.20.80">
    <property type="entry name" value="Glycosidases"/>
    <property type="match status" value="1"/>
</dbReference>
<gene>
    <name evidence="5" type="ORF">C7460_106115</name>
</gene>
<evidence type="ECO:0000256" key="2">
    <source>
        <dbReference type="ARBA" id="ARBA00022801"/>
    </source>
</evidence>
<comment type="caution">
    <text evidence="5">The sequence shown here is derived from an EMBL/GenBank/DDBJ whole genome shotgun (WGS) entry which is preliminary data.</text>
</comment>
<dbReference type="SUPFAM" id="SSF49303">
    <property type="entry name" value="beta-Galactosidase/glucuronidase domain"/>
    <property type="match status" value="1"/>
</dbReference>
<keyword evidence="2" id="KW-0378">Hydrolase</keyword>
<dbReference type="InterPro" id="IPR006104">
    <property type="entry name" value="Glyco_hydro_2_N"/>
</dbReference>
<dbReference type="Gene3D" id="2.60.40.10">
    <property type="entry name" value="Immunoglobulins"/>
    <property type="match status" value="3"/>
</dbReference>
<protein>
    <submittedName>
        <fullName evidence="5">Beta-galactosidase</fullName>
    </submittedName>
</protein>